<dbReference type="PANTHER" id="PTHR11267:SF190">
    <property type="entry name" value="T-BOX TRANSCRIPTION FACTOR TBX20"/>
    <property type="match status" value="1"/>
</dbReference>
<dbReference type="GO" id="GO:0000785">
    <property type="term" value="C:chromatin"/>
    <property type="evidence" value="ECO:0007669"/>
    <property type="project" value="TreeGrafter"/>
</dbReference>
<comment type="caution">
    <text evidence="5">Lacks conserved residue(s) required for the propagation of feature annotation.</text>
</comment>
<evidence type="ECO:0000256" key="3">
    <source>
        <dbReference type="ARBA" id="ARBA00023163"/>
    </source>
</evidence>
<dbReference type="InterPro" id="IPR036960">
    <property type="entry name" value="T-box_sf"/>
</dbReference>
<dbReference type="GO" id="GO:0005634">
    <property type="term" value="C:nucleus"/>
    <property type="evidence" value="ECO:0007669"/>
    <property type="project" value="UniProtKB-SubCell"/>
</dbReference>
<name>A0A915JT51_ROMCU</name>
<dbReference type="Pfam" id="PF00907">
    <property type="entry name" value="T-box"/>
    <property type="match status" value="1"/>
</dbReference>
<protein>
    <submittedName>
        <fullName evidence="9">T-box domain-containing protein</fullName>
    </submittedName>
</protein>
<comment type="subcellular location">
    <subcellularLocation>
        <location evidence="5">Nucleus</location>
    </subcellularLocation>
</comment>
<organism evidence="8 9">
    <name type="scientific">Romanomermis culicivorax</name>
    <name type="common">Nematode worm</name>
    <dbReference type="NCBI Taxonomy" id="13658"/>
    <lineage>
        <taxon>Eukaryota</taxon>
        <taxon>Metazoa</taxon>
        <taxon>Ecdysozoa</taxon>
        <taxon>Nematoda</taxon>
        <taxon>Enoplea</taxon>
        <taxon>Dorylaimia</taxon>
        <taxon>Mermithida</taxon>
        <taxon>Mermithoidea</taxon>
        <taxon>Mermithidae</taxon>
        <taxon>Romanomermis</taxon>
    </lineage>
</organism>
<evidence type="ECO:0000256" key="6">
    <source>
        <dbReference type="SAM" id="MobiDB-lite"/>
    </source>
</evidence>
<evidence type="ECO:0000313" key="8">
    <source>
        <dbReference type="Proteomes" id="UP000887565"/>
    </source>
</evidence>
<dbReference type="PROSITE" id="PS50252">
    <property type="entry name" value="TBOX_3"/>
    <property type="match status" value="1"/>
</dbReference>
<proteinExistence type="predicted"/>
<dbReference type="SMART" id="SM00425">
    <property type="entry name" value="TBOX"/>
    <property type="match status" value="1"/>
</dbReference>
<feature type="region of interest" description="Disordered" evidence="6">
    <location>
        <begin position="312"/>
        <end position="331"/>
    </location>
</feature>
<feature type="domain" description="T-box" evidence="7">
    <location>
        <begin position="57"/>
        <end position="246"/>
    </location>
</feature>
<evidence type="ECO:0000313" key="9">
    <source>
        <dbReference type="WBParaSite" id="nRc.2.0.1.t29421-RA"/>
    </source>
</evidence>
<dbReference type="GO" id="GO:0048731">
    <property type="term" value="P:system development"/>
    <property type="evidence" value="ECO:0007669"/>
    <property type="project" value="UniProtKB-ARBA"/>
</dbReference>
<dbReference type="InterPro" id="IPR008967">
    <property type="entry name" value="p53-like_TF_DNA-bd_sf"/>
</dbReference>
<dbReference type="GO" id="GO:0000978">
    <property type="term" value="F:RNA polymerase II cis-regulatory region sequence-specific DNA binding"/>
    <property type="evidence" value="ECO:0007669"/>
    <property type="project" value="InterPro"/>
</dbReference>
<dbReference type="WBParaSite" id="nRc.2.0.1.t29421-RA">
    <property type="protein sequence ID" value="nRc.2.0.1.t29421-RA"/>
    <property type="gene ID" value="nRc.2.0.1.g29421"/>
</dbReference>
<dbReference type="PANTHER" id="PTHR11267">
    <property type="entry name" value="T-BOX PROTEIN-RELATED"/>
    <property type="match status" value="1"/>
</dbReference>
<dbReference type="FunFam" id="2.60.40.820:FF:000008">
    <property type="entry name" value="T-box transcription factor TBX20"/>
    <property type="match status" value="1"/>
</dbReference>
<evidence type="ECO:0000256" key="5">
    <source>
        <dbReference type="PROSITE-ProRule" id="PRU00201"/>
    </source>
</evidence>
<dbReference type="Gene3D" id="2.60.40.820">
    <property type="entry name" value="Transcription factor, T-box"/>
    <property type="match status" value="1"/>
</dbReference>
<keyword evidence="3" id="KW-0804">Transcription</keyword>
<dbReference type="GO" id="GO:0001708">
    <property type="term" value="P:cell fate specification"/>
    <property type="evidence" value="ECO:0007669"/>
    <property type="project" value="TreeGrafter"/>
</dbReference>
<dbReference type="Proteomes" id="UP000887565">
    <property type="component" value="Unplaced"/>
</dbReference>
<dbReference type="PRINTS" id="PR00937">
    <property type="entry name" value="TBOX"/>
</dbReference>
<evidence type="ECO:0000259" key="7">
    <source>
        <dbReference type="PROSITE" id="PS50252"/>
    </source>
</evidence>
<reference evidence="9" key="1">
    <citation type="submission" date="2022-11" db="UniProtKB">
        <authorList>
            <consortium name="WormBaseParasite"/>
        </authorList>
    </citation>
    <scope>IDENTIFICATION</scope>
</reference>
<dbReference type="GO" id="GO:0045893">
    <property type="term" value="P:positive regulation of DNA-templated transcription"/>
    <property type="evidence" value="ECO:0007669"/>
    <property type="project" value="InterPro"/>
</dbReference>
<dbReference type="AlphaFoldDB" id="A0A915JT51"/>
<dbReference type="SUPFAM" id="SSF49417">
    <property type="entry name" value="p53-like transcription factors"/>
    <property type="match status" value="1"/>
</dbReference>
<evidence type="ECO:0000256" key="4">
    <source>
        <dbReference type="ARBA" id="ARBA00023242"/>
    </source>
</evidence>
<keyword evidence="8" id="KW-1185">Reference proteome</keyword>
<keyword evidence="2 5" id="KW-0238">DNA-binding</keyword>
<dbReference type="GO" id="GO:0000981">
    <property type="term" value="F:DNA-binding transcription factor activity, RNA polymerase II-specific"/>
    <property type="evidence" value="ECO:0007669"/>
    <property type="project" value="TreeGrafter"/>
</dbReference>
<dbReference type="InterPro" id="IPR046360">
    <property type="entry name" value="T-box_DNA-bd"/>
</dbReference>
<sequence length="411" mass="46896">MGSFLMKSLNHVILKQLISVSEENDCFFSKNGKTDDKAVVNTLHSGGIQKGIVIFSLFADQNYPIFYFVIFDAIFTITRKRMFPTIRAQFTGLEPDAKYAILVDVVPVDSKRYRYAYHRSSWLVAGKADPAMPFRFYAHPDSPFKGEQLCKQVVSFEKLKLTNNELDKHGHVILNSMHKYQPRIHIVKMAPCRTTINCLNPFALQKEEYKTFLFQETQFTAVTAYQNQLITKLKIDSNPFAKGFRDSTRLGDFEPDMRNIFADPFQPFYPRMLPMTLLPNLNEDFVMKSQLFPPLAYVGYLQNMAANLWNQSTNNSNNNNNNNNLGNSLFNNPQKTPAVPFLPSNFFMARNVDCSSLSIFPTASVSPPDDNRPANSAENLISIQDDILNQNEQEQNIKNDLAIKSDDDDDT</sequence>
<evidence type="ECO:0000256" key="2">
    <source>
        <dbReference type="ARBA" id="ARBA00023125"/>
    </source>
</evidence>
<keyword evidence="4 5" id="KW-0539">Nucleus</keyword>
<evidence type="ECO:0000256" key="1">
    <source>
        <dbReference type="ARBA" id="ARBA00023015"/>
    </source>
</evidence>
<accession>A0A915JT51</accession>
<dbReference type="InterPro" id="IPR001699">
    <property type="entry name" value="TF_T-box"/>
</dbReference>
<keyword evidence="1" id="KW-0805">Transcription regulation</keyword>